<dbReference type="Pfam" id="PF00096">
    <property type="entry name" value="zf-C2H2"/>
    <property type="match status" value="3"/>
</dbReference>
<dbReference type="GO" id="GO:0006357">
    <property type="term" value="P:regulation of transcription by RNA polymerase II"/>
    <property type="evidence" value="ECO:0007669"/>
    <property type="project" value="TreeGrafter"/>
</dbReference>
<dbReference type="PROSITE" id="PS50157">
    <property type="entry name" value="ZINC_FINGER_C2H2_2"/>
    <property type="match status" value="6"/>
</dbReference>
<keyword evidence="4 9" id="KW-0863">Zinc-finger</keyword>
<dbReference type="GO" id="GO:0008270">
    <property type="term" value="F:zinc ion binding"/>
    <property type="evidence" value="ECO:0007669"/>
    <property type="project" value="UniProtKB-KW"/>
</dbReference>
<dbReference type="InterPro" id="IPR051061">
    <property type="entry name" value="Zinc_finger_trans_reg"/>
</dbReference>
<dbReference type="SUPFAM" id="SSF57667">
    <property type="entry name" value="beta-beta-alpha zinc fingers"/>
    <property type="match status" value="3"/>
</dbReference>
<keyword evidence="13" id="KW-1185">Reference proteome</keyword>
<reference evidence="12" key="1">
    <citation type="journal article" date="2020" name="Stud. Mycol.">
        <title>101 Dothideomycetes genomes: a test case for predicting lifestyles and emergence of pathogens.</title>
        <authorList>
            <person name="Haridas S."/>
            <person name="Albert R."/>
            <person name="Binder M."/>
            <person name="Bloem J."/>
            <person name="Labutti K."/>
            <person name="Salamov A."/>
            <person name="Andreopoulos B."/>
            <person name="Baker S."/>
            <person name="Barry K."/>
            <person name="Bills G."/>
            <person name="Bluhm B."/>
            <person name="Cannon C."/>
            <person name="Castanera R."/>
            <person name="Culley D."/>
            <person name="Daum C."/>
            <person name="Ezra D."/>
            <person name="Gonzalez J."/>
            <person name="Henrissat B."/>
            <person name="Kuo A."/>
            <person name="Liang C."/>
            <person name="Lipzen A."/>
            <person name="Lutzoni F."/>
            <person name="Magnuson J."/>
            <person name="Mondo S."/>
            <person name="Nolan M."/>
            <person name="Ohm R."/>
            <person name="Pangilinan J."/>
            <person name="Park H.-J."/>
            <person name="Ramirez L."/>
            <person name="Alfaro M."/>
            <person name="Sun H."/>
            <person name="Tritt A."/>
            <person name="Yoshinaga Y."/>
            <person name="Zwiers L.-H."/>
            <person name="Turgeon B."/>
            <person name="Goodwin S."/>
            <person name="Spatafora J."/>
            <person name="Crous P."/>
            <person name="Grigoriev I."/>
        </authorList>
    </citation>
    <scope>NUCLEOTIDE SEQUENCE</scope>
    <source>
        <strain evidence="12">CBS 130266</strain>
    </source>
</reference>
<dbReference type="Proteomes" id="UP000800235">
    <property type="component" value="Unassembled WGS sequence"/>
</dbReference>
<dbReference type="PANTHER" id="PTHR46179">
    <property type="entry name" value="ZINC FINGER PROTEIN"/>
    <property type="match status" value="1"/>
</dbReference>
<dbReference type="InterPro" id="IPR036236">
    <property type="entry name" value="Znf_C2H2_sf"/>
</dbReference>
<evidence type="ECO:0000256" key="6">
    <source>
        <dbReference type="ARBA" id="ARBA00023015"/>
    </source>
</evidence>
<dbReference type="Gene3D" id="3.30.160.60">
    <property type="entry name" value="Classic Zinc Finger"/>
    <property type="match status" value="5"/>
</dbReference>
<evidence type="ECO:0000256" key="9">
    <source>
        <dbReference type="PROSITE-ProRule" id="PRU00042"/>
    </source>
</evidence>
<proteinExistence type="predicted"/>
<evidence type="ECO:0000256" key="7">
    <source>
        <dbReference type="ARBA" id="ARBA00023163"/>
    </source>
</evidence>
<name>A0A9P4TSG1_9PEZI</name>
<comment type="caution">
    <text evidence="12">The sequence shown here is derived from an EMBL/GenBank/DDBJ whole genome shotgun (WGS) entry which is preliminary data.</text>
</comment>
<accession>A0A9P4TSG1</accession>
<sequence length="610" mass="66939">MEAIPPRKRDRGSESEEASKRTRIEQPHVTDNFNDSGNESVSTPQGDTNLDDNRFVLRPNIYTCTIADCGRTFNRPCRLTEHERSHTGERPYSCGQCDKTFLRDYHLARHKKTSHDGIKDHKCTYDGCDRAFATAQKLREHINSHEKKKGLTCTGYDGCSESFRKKSALHAHVAVAHLNQKPYPCTEADLFTGELCRRGYETESKLRAHILKAHQGERYVCSICSSATHTDSGISMPTSMSVDNASEIMDDASEYNPGTPASTVYPFPSYVFSTYNLLQSHIAKTHPPTCPHCHSPCASKRDLARHIELLHPDAAGPVLSTTSAMPPPAYPCTVEGCGRVFTKSGNLKVHVQTVHENQKNFVCGRTNLSNSSKMVYDDGREIKWDAGKEGCGKGFGTKAMLENHVRTQHLGLEDWNKVTKRRRNAASSSGMGDDISSVFSSNLSEPISKPKGRKPQPTASSLLTGLGYENSGRKIKCLNPACPRLFYREYDLRVHCASTHGLAQLEVEDALKERAAVEGGVFWYGGIDPVAEREFAALGGDDDGFEESGFDGRSVVPVDPQLEGAGMRVRFGGMGMSMAMVESFVNGTFPAGDVTGSGGGEDVEMSESGF</sequence>
<evidence type="ECO:0000256" key="2">
    <source>
        <dbReference type="ARBA" id="ARBA00022723"/>
    </source>
</evidence>
<feature type="domain" description="C2H2-type" evidence="11">
    <location>
        <begin position="183"/>
        <end position="219"/>
    </location>
</feature>
<dbReference type="PROSITE" id="PS00028">
    <property type="entry name" value="ZINC_FINGER_C2H2_1"/>
    <property type="match status" value="5"/>
</dbReference>
<evidence type="ECO:0000256" key="10">
    <source>
        <dbReference type="SAM" id="MobiDB-lite"/>
    </source>
</evidence>
<evidence type="ECO:0000256" key="1">
    <source>
        <dbReference type="ARBA" id="ARBA00004123"/>
    </source>
</evidence>
<evidence type="ECO:0000256" key="4">
    <source>
        <dbReference type="ARBA" id="ARBA00022771"/>
    </source>
</evidence>
<keyword evidence="6" id="KW-0805">Transcription regulation</keyword>
<dbReference type="AlphaFoldDB" id="A0A9P4TSG1"/>
<organism evidence="12 13">
    <name type="scientific">Tothia fuscella</name>
    <dbReference type="NCBI Taxonomy" id="1048955"/>
    <lineage>
        <taxon>Eukaryota</taxon>
        <taxon>Fungi</taxon>
        <taxon>Dikarya</taxon>
        <taxon>Ascomycota</taxon>
        <taxon>Pezizomycotina</taxon>
        <taxon>Dothideomycetes</taxon>
        <taxon>Pleosporomycetidae</taxon>
        <taxon>Venturiales</taxon>
        <taxon>Cylindrosympodiaceae</taxon>
        <taxon>Tothia</taxon>
    </lineage>
</organism>
<dbReference type="OrthoDB" id="4748970at2759"/>
<feature type="domain" description="C2H2-type" evidence="11">
    <location>
        <begin position="92"/>
        <end position="120"/>
    </location>
</feature>
<feature type="compositionally biased region" description="Basic and acidic residues" evidence="10">
    <location>
        <begin position="1"/>
        <end position="28"/>
    </location>
</feature>
<protein>
    <recommendedName>
        <fullName evidence="11">C2H2-type domain-containing protein</fullName>
    </recommendedName>
</protein>
<evidence type="ECO:0000313" key="12">
    <source>
        <dbReference type="EMBL" id="KAF2420154.1"/>
    </source>
</evidence>
<keyword evidence="3" id="KW-0677">Repeat</keyword>
<dbReference type="InterPro" id="IPR013087">
    <property type="entry name" value="Znf_C2H2_type"/>
</dbReference>
<feature type="region of interest" description="Disordered" evidence="10">
    <location>
        <begin position="1"/>
        <end position="52"/>
    </location>
</feature>
<evidence type="ECO:0000256" key="8">
    <source>
        <dbReference type="ARBA" id="ARBA00023242"/>
    </source>
</evidence>
<evidence type="ECO:0000256" key="5">
    <source>
        <dbReference type="ARBA" id="ARBA00022833"/>
    </source>
</evidence>
<dbReference type="PANTHER" id="PTHR46179:SF13">
    <property type="entry name" value="C2H2-TYPE DOMAIN-CONTAINING PROTEIN"/>
    <property type="match status" value="1"/>
</dbReference>
<feature type="compositionally biased region" description="Polar residues" evidence="10">
    <location>
        <begin position="29"/>
        <end position="48"/>
    </location>
</feature>
<evidence type="ECO:0000256" key="3">
    <source>
        <dbReference type="ARBA" id="ARBA00022737"/>
    </source>
</evidence>
<keyword evidence="2" id="KW-0479">Metal-binding</keyword>
<dbReference type="FunFam" id="3.30.160.60:FF:000624">
    <property type="entry name" value="zinc finger protein 697"/>
    <property type="match status" value="1"/>
</dbReference>
<evidence type="ECO:0000313" key="13">
    <source>
        <dbReference type="Proteomes" id="UP000800235"/>
    </source>
</evidence>
<evidence type="ECO:0000259" key="11">
    <source>
        <dbReference type="PROSITE" id="PS50157"/>
    </source>
</evidence>
<keyword evidence="7" id="KW-0804">Transcription</keyword>
<dbReference type="SMART" id="SM00355">
    <property type="entry name" value="ZnF_C2H2"/>
    <property type="match status" value="10"/>
</dbReference>
<feature type="domain" description="C2H2-type" evidence="11">
    <location>
        <begin position="62"/>
        <end position="91"/>
    </location>
</feature>
<keyword evidence="8" id="KW-0539">Nucleus</keyword>
<dbReference type="GO" id="GO:0005634">
    <property type="term" value="C:nucleus"/>
    <property type="evidence" value="ECO:0007669"/>
    <property type="project" value="TreeGrafter"/>
</dbReference>
<keyword evidence="5" id="KW-0862">Zinc</keyword>
<feature type="domain" description="C2H2-type" evidence="11">
    <location>
        <begin position="151"/>
        <end position="182"/>
    </location>
</feature>
<gene>
    <name evidence="12" type="ORF">EJ08DRAFT_738721</name>
</gene>
<feature type="domain" description="C2H2-type" evidence="11">
    <location>
        <begin position="121"/>
        <end position="150"/>
    </location>
</feature>
<comment type="subcellular location">
    <subcellularLocation>
        <location evidence="1">Nucleus</location>
    </subcellularLocation>
</comment>
<feature type="domain" description="C2H2-type" evidence="11">
    <location>
        <begin position="330"/>
        <end position="360"/>
    </location>
</feature>
<dbReference type="EMBL" id="MU007113">
    <property type="protein sequence ID" value="KAF2420154.1"/>
    <property type="molecule type" value="Genomic_DNA"/>
</dbReference>